<protein>
    <submittedName>
        <fullName evidence="7">Jg18845 protein</fullName>
    </submittedName>
</protein>
<dbReference type="Proteomes" id="UP000838756">
    <property type="component" value="Unassembled WGS sequence"/>
</dbReference>
<dbReference type="PANTHER" id="PTHR12770:SF31">
    <property type="entry name" value="RUS FAMILY MEMBER 1"/>
    <property type="match status" value="1"/>
</dbReference>
<evidence type="ECO:0000256" key="2">
    <source>
        <dbReference type="ARBA" id="ARBA00007558"/>
    </source>
</evidence>
<dbReference type="AlphaFoldDB" id="A0A8S4R4H0"/>
<keyword evidence="3" id="KW-0812">Transmembrane</keyword>
<dbReference type="InterPro" id="IPR054549">
    <property type="entry name" value="UVB_sens_RUS_dom"/>
</dbReference>
<evidence type="ECO:0000256" key="4">
    <source>
        <dbReference type="ARBA" id="ARBA00022989"/>
    </source>
</evidence>
<evidence type="ECO:0000256" key="5">
    <source>
        <dbReference type="ARBA" id="ARBA00023136"/>
    </source>
</evidence>
<organism evidence="7 8">
    <name type="scientific">Pararge aegeria aegeria</name>
    <dbReference type="NCBI Taxonomy" id="348720"/>
    <lineage>
        <taxon>Eukaryota</taxon>
        <taxon>Metazoa</taxon>
        <taxon>Ecdysozoa</taxon>
        <taxon>Arthropoda</taxon>
        <taxon>Hexapoda</taxon>
        <taxon>Insecta</taxon>
        <taxon>Pterygota</taxon>
        <taxon>Neoptera</taxon>
        <taxon>Endopterygota</taxon>
        <taxon>Lepidoptera</taxon>
        <taxon>Glossata</taxon>
        <taxon>Ditrysia</taxon>
        <taxon>Papilionoidea</taxon>
        <taxon>Nymphalidae</taxon>
        <taxon>Satyrinae</taxon>
        <taxon>Satyrini</taxon>
        <taxon>Parargina</taxon>
        <taxon>Pararge</taxon>
    </lineage>
</organism>
<dbReference type="EMBL" id="CAKXAJ010024735">
    <property type="protein sequence ID" value="CAH2229661.1"/>
    <property type="molecule type" value="Genomic_DNA"/>
</dbReference>
<gene>
    <name evidence="7" type="primary">jg18845</name>
    <name evidence="7" type="ORF">PAEG_LOCUS9064</name>
</gene>
<proteinExistence type="inferred from homology"/>
<dbReference type="PANTHER" id="PTHR12770">
    <property type="entry name" value="RUS1 FAMILY PROTEIN C16ORF58"/>
    <property type="match status" value="1"/>
</dbReference>
<dbReference type="GO" id="GO:0016020">
    <property type="term" value="C:membrane"/>
    <property type="evidence" value="ECO:0007669"/>
    <property type="project" value="UniProtKB-SubCell"/>
</dbReference>
<evidence type="ECO:0000313" key="7">
    <source>
        <dbReference type="EMBL" id="CAH2229661.1"/>
    </source>
</evidence>
<sequence length="189" mass="20453">MGTQQGEILFRELYGASTKERCYVQPAEQLKVVMLNDGQHSDVSGILARIFLPQGYPDSVSKDYFAYQIWDTAQAFCSTITGTLATQEVLRGVGVGNTASTPLAATIVWVIKDGCGHLGRILFAYSHGSSLDSYSKKWRLYADTLNDAAMCIEIALPLFGGYTTFALCVSTVMKSIVGVAGKTESLSLD</sequence>
<keyword evidence="8" id="KW-1185">Reference proteome</keyword>
<dbReference type="Pfam" id="PF04884">
    <property type="entry name" value="UVB_sens_prot"/>
    <property type="match status" value="1"/>
</dbReference>
<keyword evidence="4" id="KW-1133">Transmembrane helix</keyword>
<evidence type="ECO:0000259" key="6">
    <source>
        <dbReference type="Pfam" id="PF04884"/>
    </source>
</evidence>
<comment type="caution">
    <text evidence="7">The sequence shown here is derived from an EMBL/GenBank/DDBJ whole genome shotgun (WGS) entry which is preliminary data.</text>
</comment>
<reference evidence="7" key="1">
    <citation type="submission" date="2022-03" db="EMBL/GenBank/DDBJ databases">
        <authorList>
            <person name="Lindestad O."/>
        </authorList>
    </citation>
    <scope>NUCLEOTIDE SEQUENCE</scope>
</reference>
<accession>A0A8S4R4H0</accession>
<comment type="subcellular location">
    <subcellularLocation>
        <location evidence="1">Membrane</location>
    </subcellularLocation>
</comment>
<comment type="similarity">
    <text evidence="2">Belongs to the RUS1 family.</text>
</comment>
<feature type="domain" description="Protein root UVB sensitive/RUS" evidence="6">
    <location>
        <begin position="40"/>
        <end position="187"/>
    </location>
</feature>
<keyword evidence="5" id="KW-0472">Membrane</keyword>
<name>A0A8S4R4H0_9NEOP</name>
<dbReference type="InterPro" id="IPR006968">
    <property type="entry name" value="RUS_fam"/>
</dbReference>
<dbReference type="OrthoDB" id="364779at2759"/>
<evidence type="ECO:0000313" key="8">
    <source>
        <dbReference type="Proteomes" id="UP000838756"/>
    </source>
</evidence>
<evidence type="ECO:0000256" key="1">
    <source>
        <dbReference type="ARBA" id="ARBA00004370"/>
    </source>
</evidence>
<evidence type="ECO:0000256" key="3">
    <source>
        <dbReference type="ARBA" id="ARBA00022692"/>
    </source>
</evidence>